<dbReference type="GO" id="GO:0003779">
    <property type="term" value="F:actin binding"/>
    <property type="evidence" value="ECO:0007669"/>
    <property type="project" value="UniProtKB-KW"/>
</dbReference>
<dbReference type="PRINTS" id="PR00193">
    <property type="entry name" value="MYOSINHEAVY"/>
</dbReference>
<dbReference type="GO" id="GO:0016459">
    <property type="term" value="C:myosin complex"/>
    <property type="evidence" value="ECO:0007669"/>
    <property type="project" value="UniProtKB-KW"/>
</dbReference>
<protein>
    <submittedName>
        <fullName evidence="8">Unconventional myosin-XV</fullName>
    </submittedName>
</protein>
<comment type="caution">
    <text evidence="8">The sequence shown here is derived from an EMBL/GenBank/DDBJ whole genome shotgun (WGS) entry which is preliminary data.</text>
</comment>
<dbReference type="InterPro" id="IPR027417">
    <property type="entry name" value="P-loop_NTPase"/>
</dbReference>
<evidence type="ECO:0000313" key="9">
    <source>
        <dbReference type="Proteomes" id="UP000314294"/>
    </source>
</evidence>
<dbReference type="InterPro" id="IPR001609">
    <property type="entry name" value="Myosin_head_motor_dom-like"/>
</dbReference>
<keyword evidence="5" id="KW-0009">Actin-binding</keyword>
<dbReference type="PROSITE" id="PS51456">
    <property type="entry name" value="MYOSIN_MOTOR"/>
    <property type="match status" value="1"/>
</dbReference>
<feature type="compositionally biased region" description="Low complexity" evidence="6">
    <location>
        <begin position="54"/>
        <end position="65"/>
    </location>
</feature>
<evidence type="ECO:0000256" key="2">
    <source>
        <dbReference type="ARBA" id="ARBA00022840"/>
    </source>
</evidence>
<evidence type="ECO:0000313" key="8">
    <source>
        <dbReference type="EMBL" id="TNN75923.1"/>
    </source>
</evidence>
<evidence type="ECO:0000256" key="4">
    <source>
        <dbReference type="ARBA" id="ARBA00023175"/>
    </source>
</evidence>
<evidence type="ECO:0000256" key="3">
    <source>
        <dbReference type="ARBA" id="ARBA00023123"/>
    </source>
</evidence>
<keyword evidence="4 5" id="KW-0505">Motor protein</keyword>
<dbReference type="InterPro" id="IPR036961">
    <property type="entry name" value="Kinesin_motor_dom_sf"/>
</dbReference>
<proteinExistence type="inferred from homology"/>
<dbReference type="Pfam" id="PF00063">
    <property type="entry name" value="Myosin_head"/>
    <property type="match status" value="1"/>
</dbReference>
<comment type="similarity">
    <text evidence="5">Belongs to the TRAFAC class myosin-kinesin ATPase superfamily. Myosin family.</text>
</comment>
<comment type="caution">
    <text evidence="5">Lacks conserved residue(s) required for the propagation of feature annotation.</text>
</comment>
<organism evidence="8 9">
    <name type="scientific">Liparis tanakae</name>
    <name type="common">Tanaka's snailfish</name>
    <dbReference type="NCBI Taxonomy" id="230148"/>
    <lineage>
        <taxon>Eukaryota</taxon>
        <taxon>Metazoa</taxon>
        <taxon>Chordata</taxon>
        <taxon>Craniata</taxon>
        <taxon>Vertebrata</taxon>
        <taxon>Euteleostomi</taxon>
        <taxon>Actinopterygii</taxon>
        <taxon>Neopterygii</taxon>
        <taxon>Teleostei</taxon>
        <taxon>Neoteleostei</taxon>
        <taxon>Acanthomorphata</taxon>
        <taxon>Eupercaria</taxon>
        <taxon>Perciformes</taxon>
        <taxon>Cottioidei</taxon>
        <taxon>Cottales</taxon>
        <taxon>Liparidae</taxon>
        <taxon>Liparis</taxon>
    </lineage>
</organism>
<dbReference type="InterPro" id="IPR051567">
    <property type="entry name" value="Unconventional_Myosin_ATPase"/>
</dbReference>
<evidence type="ECO:0000256" key="6">
    <source>
        <dbReference type="SAM" id="MobiDB-lite"/>
    </source>
</evidence>
<feature type="region of interest" description="Disordered" evidence="6">
    <location>
        <begin position="1"/>
        <end position="146"/>
    </location>
</feature>
<dbReference type="SUPFAM" id="SSF52540">
    <property type="entry name" value="P-loop containing nucleoside triphosphate hydrolases"/>
    <property type="match status" value="1"/>
</dbReference>
<dbReference type="AlphaFoldDB" id="A0A4Z2IFN2"/>
<dbReference type="GO" id="GO:0005524">
    <property type="term" value="F:ATP binding"/>
    <property type="evidence" value="ECO:0007669"/>
    <property type="project" value="UniProtKB-UniRule"/>
</dbReference>
<sequence length="1102" mass="120129">MHRDPTPLARPRMGGNVPLGTVRPSPMGLRGRPMPPPTQNVRPFRASSIRSNRSSVLTVESSLSSPFHSPHMVHRAPQRRRDSGRFYPRPVARGRPLRAQQSVRRMPPASPQPSLKYMPQPGSPRFSPRLSRHSSPHLPPRSAHPPTYALETYVPGHYADPYGDPSNQFLAPSSPMLSGALQNQAIRQASFASPFGPEPTQMVDMGGGMVTEYMEPYAPSSPSLSGAMQNQVIRDASFVSSLQTPMSPYEQPMAPSSAMLSHALQNQAILDASYVSPLQRPMSAYEQPMAPSSPMLSHAMHNQAIMGASYVSPLQRPMSPYEQPMAPSSPMLSGALQNQAVREASFVSPLQRPQSPYASSVPSTPMLSRAMRHGQALRGVASYQTPQMHSPYGPTVVTPYDYISEPAPSPLLHDALQNRSPLQNVSSLRSPVMQRRNPYAPAGPQLHNALQQNPNVRQASYQTPVQLRQSPYGPPPPSSPMLGGALRNQQLMQASYRLPDGSLVSPYAASPSSPLLGRAMQNQQVRGASYTLPDGSVIRQSISPNLAKALSNPALREASYTLPDGTIVIDPKTPKSPNLSAALLNPYLKSASYTLPDGTIIIDPRKPLSPNLSGALQSSALRSASFTLPEGVHDPNRPISPNMLKALSNVALKGASYTLPDGTIIVDPRKPKSPNLTAALQNPYLKGVSLTLPDGTIIIDPRKPVGPNMSRALMNTNLRHASYHLPDGSLVMPGQKPSGPDLSAALRQNQSLRSARLYHLRDNSGLSAAPKPITPNLASALRNDELRDVEYRLPDGSILTRQFHIPKLSEAVQNQQLRYASYRVPTGLQGEDSRYAVVPPYGPSSGHWARNARGDGQGGEDVWAAERVLPHGTVQNLSKWSMYKEDGVLEGYSPSPGLVGELIQDPNWTPDRDRVPGQSWYDKIFSILSMPTTGHRAKSWAEGMEDMTQLPELNDTTVLMNLKKRFDQELAYTYIGSILVSVNPYKLLNIYGTDMVLQYEGRGLSDNPPHLFAIAGLSYTTMMDAKQDQCIVISGESGSGKTEATKLILRYLTAIHHKCNVTQQVPITVSVRTRMLTCTVHTAVVEANTVIVFLSYPSAPIR</sequence>
<dbReference type="PANTHER" id="PTHR22692:SF21">
    <property type="entry name" value="MYOSIN XVA"/>
    <property type="match status" value="1"/>
</dbReference>
<feature type="compositionally biased region" description="Low complexity" evidence="6">
    <location>
        <begin position="23"/>
        <end position="32"/>
    </location>
</feature>
<dbReference type="Proteomes" id="UP000314294">
    <property type="component" value="Unassembled WGS sequence"/>
</dbReference>
<keyword evidence="2 5" id="KW-0067">ATP-binding</keyword>
<keyword evidence="9" id="KW-1185">Reference proteome</keyword>
<accession>A0A4Z2IFN2</accession>
<keyword evidence="3 5" id="KW-0518">Myosin</keyword>
<feature type="binding site" evidence="5">
    <location>
        <begin position="1035"/>
        <end position="1042"/>
    </location>
    <ligand>
        <name>ATP</name>
        <dbReference type="ChEBI" id="CHEBI:30616"/>
    </ligand>
</feature>
<dbReference type="Gene3D" id="3.40.850.10">
    <property type="entry name" value="Kinesin motor domain"/>
    <property type="match status" value="1"/>
</dbReference>
<feature type="domain" description="Myosin motor" evidence="7">
    <location>
        <begin position="942"/>
        <end position="1102"/>
    </location>
</feature>
<dbReference type="EMBL" id="SRLO01000098">
    <property type="protein sequence ID" value="TNN75923.1"/>
    <property type="molecule type" value="Genomic_DNA"/>
</dbReference>
<gene>
    <name evidence="8" type="primary">MYO15A_1</name>
    <name evidence="8" type="ORF">EYF80_013893</name>
</gene>
<name>A0A4Z2IFN2_9TELE</name>
<dbReference type="OrthoDB" id="8962837at2759"/>
<evidence type="ECO:0000256" key="1">
    <source>
        <dbReference type="ARBA" id="ARBA00022741"/>
    </source>
</evidence>
<evidence type="ECO:0000256" key="5">
    <source>
        <dbReference type="PROSITE-ProRule" id="PRU00782"/>
    </source>
</evidence>
<reference evidence="8 9" key="1">
    <citation type="submission" date="2019-03" db="EMBL/GenBank/DDBJ databases">
        <title>First draft genome of Liparis tanakae, snailfish: a comprehensive survey of snailfish specific genes.</title>
        <authorList>
            <person name="Kim W."/>
            <person name="Song I."/>
            <person name="Jeong J.-H."/>
            <person name="Kim D."/>
            <person name="Kim S."/>
            <person name="Ryu S."/>
            <person name="Song J.Y."/>
            <person name="Lee S.K."/>
        </authorList>
    </citation>
    <scope>NUCLEOTIDE SEQUENCE [LARGE SCALE GENOMIC DNA]</scope>
    <source>
        <tissue evidence="8">Muscle</tissue>
    </source>
</reference>
<dbReference type="PANTHER" id="PTHR22692">
    <property type="entry name" value="MYOSIN VII, XV"/>
    <property type="match status" value="1"/>
</dbReference>
<evidence type="ECO:0000259" key="7">
    <source>
        <dbReference type="PROSITE" id="PS51456"/>
    </source>
</evidence>
<dbReference type="GO" id="GO:0003774">
    <property type="term" value="F:cytoskeletal motor activity"/>
    <property type="evidence" value="ECO:0007669"/>
    <property type="project" value="UniProtKB-UniRule"/>
</dbReference>
<keyword evidence="1 5" id="KW-0547">Nucleotide-binding</keyword>
<dbReference type="SMART" id="SM00242">
    <property type="entry name" value="MYSc"/>
    <property type="match status" value="1"/>
</dbReference>
<feature type="region of interest" description="Disordered" evidence="6">
    <location>
        <begin position="465"/>
        <end position="484"/>
    </location>
</feature>